<gene>
    <name evidence="1" type="ORF">ISP20_03750</name>
</gene>
<proteinExistence type="predicted"/>
<dbReference type="RefSeq" id="WP_204634733.1">
    <property type="nucleotide sequence ID" value="NZ_JADIKC010000002.1"/>
</dbReference>
<name>A0ABS2JPT1_9GAMM</name>
<evidence type="ECO:0000313" key="1">
    <source>
        <dbReference type="EMBL" id="MBM7120265.1"/>
    </source>
</evidence>
<sequence>MLELRPSCEHCNKPLPPASTDAMICSFECTFCRDCVALLQDVCPNCGGGFTPRPVRPARDWKNRNTVSQHPATTQVTHRPVDLAAHAALVARVNGRVPAER</sequence>
<dbReference type="Proteomes" id="UP001430065">
    <property type="component" value="Unassembled WGS sequence"/>
</dbReference>
<protein>
    <submittedName>
        <fullName evidence="1">DUF1272 domain-containing protein</fullName>
    </submittedName>
</protein>
<comment type="caution">
    <text evidence="1">The sequence shown here is derived from an EMBL/GenBank/DDBJ whole genome shotgun (WGS) entry which is preliminary data.</text>
</comment>
<dbReference type="Pfam" id="PF06906">
    <property type="entry name" value="DUF1272"/>
    <property type="match status" value="1"/>
</dbReference>
<dbReference type="EMBL" id="JADIKC010000002">
    <property type="protein sequence ID" value="MBM7120265.1"/>
    <property type="molecule type" value="Genomic_DNA"/>
</dbReference>
<accession>A0ABS2JPT1</accession>
<dbReference type="InterPro" id="IPR010696">
    <property type="entry name" value="DUF1272"/>
</dbReference>
<organism evidence="1 2">
    <name type="scientific">Dyella kyungheensis</name>
    <dbReference type="NCBI Taxonomy" id="1242174"/>
    <lineage>
        <taxon>Bacteria</taxon>
        <taxon>Pseudomonadati</taxon>
        <taxon>Pseudomonadota</taxon>
        <taxon>Gammaproteobacteria</taxon>
        <taxon>Lysobacterales</taxon>
        <taxon>Rhodanobacteraceae</taxon>
        <taxon>Dyella</taxon>
    </lineage>
</organism>
<evidence type="ECO:0000313" key="2">
    <source>
        <dbReference type="Proteomes" id="UP001430065"/>
    </source>
</evidence>
<keyword evidence="2" id="KW-1185">Reference proteome</keyword>
<reference evidence="1 2" key="1">
    <citation type="submission" date="2020-10" db="EMBL/GenBank/DDBJ databases">
        <title>Phylogeny of dyella-like bacteria.</title>
        <authorList>
            <person name="Fu J."/>
        </authorList>
    </citation>
    <scope>NUCLEOTIDE SEQUENCE [LARGE SCALE GENOMIC DNA]</scope>
    <source>
        <strain evidence="1 2">THG-B117</strain>
    </source>
</reference>